<dbReference type="RefSeq" id="WP_006715534.1">
    <property type="nucleotide sequence ID" value="NZ_CP007032.1"/>
</dbReference>
<evidence type="ECO:0000313" key="3">
    <source>
        <dbReference type="Proteomes" id="UP000010847"/>
    </source>
</evidence>
<protein>
    <submittedName>
        <fullName evidence="2">Cupin</fullName>
    </submittedName>
</protein>
<dbReference type="HOGENOM" id="CLU_116722_1_0_9"/>
<dbReference type="Pfam" id="PF07883">
    <property type="entry name" value="Cupin_2"/>
    <property type="match status" value="1"/>
</dbReference>
<sequence length="145" mass="17121">MSIKRFENYEWENTPILNYKEEETHFKSITRRVLCEGLEDVPCQLRYFEIAPNGHSTLEHHQHAHLVIIFRGEGEVLLGDKIYPVREKDVVTIPAQTWHQFRATKGSTFGFLCLVNVDRDRPLRPTKEDINLLRQNPEVADFIRY</sequence>
<dbReference type="InterPro" id="IPR014710">
    <property type="entry name" value="RmlC-like_jellyroll"/>
</dbReference>
<dbReference type="eggNOG" id="COG1917">
    <property type="taxonomic scope" value="Bacteria"/>
</dbReference>
<dbReference type="InterPro" id="IPR011051">
    <property type="entry name" value="RmlC_Cupin_sf"/>
</dbReference>
<dbReference type="InterPro" id="IPR013096">
    <property type="entry name" value="Cupin_2"/>
</dbReference>
<evidence type="ECO:0000259" key="1">
    <source>
        <dbReference type="Pfam" id="PF07883"/>
    </source>
</evidence>
<dbReference type="Gene3D" id="2.60.120.10">
    <property type="entry name" value="Jelly Rolls"/>
    <property type="match status" value="1"/>
</dbReference>
<dbReference type="AlphaFoldDB" id="W0EC65"/>
<name>W0EC65_9FIRM</name>
<organism evidence="2 3">
    <name type="scientific">Desulfitobacterium metallireducens DSM 15288</name>
    <dbReference type="NCBI Taxonomy" id="871968"/>
    <lineage>
        <taxon>Bacteria</taxon>
        <taxon>Bacillati</taxon>
        <taxon>Bacillota</taxon>
        <taxon>Clostridia</taxon>
        <taxon>Eubacteriales</taxon>
        <taxon>Desulfitobacteriaceae</taxon>
        <taxon>Desulfitobacterium</taxon>
    </lineage>
</organism>
<dbReference type="SUPFAM" id="SSF51182">
    <property type="entry name" value="RmlC-like cupins"/>
    <property type="match status" value="1"/>
</dbReference>
<evidence type="ECO:0000313" key="2">
    <source>
        <dbReference type="EMBL" id="AHF06789.1"/>
    </source>
</evidence>
<dbReference type="STRING" id="871968.DESME_06725"/>
<accession>W0EC65</accession>
<feature type="domain" description="Cupin type-2" evidence="1">
    <location>
        <begin position="47"/>
        <end position="113"/>
    </location>
</feature>
<dbReference type="Proteomes" id="UP000010847">
    <property type="component" value="Chromosome"/>
</dbReference>
<keyword evidence="3" id="KW-1185">Reference proteome</keyword>
<proteinExistence type="predicted"/>
<dbReference type="KEGG" id="dmt:DESME_06725"/>
<dbReference type="CDD" id="cd02222">
    <property type="entry name" value="cupin_TM1459-like"/>
    <property type="match status" value="1"/>
</dbReference>
<dbReference type="OrthoDB" id="1551122at2"/>
<gene>
    <name evidence="2" type="ORF">DESME_06725</name>
</gene>
<reference evidence="2 3" key="1">
    <citation type="submission" date="2013-12" db="EMBL/GenBank/DDBJ databases">
        <authorList>
            <consortium name="DOE Joint Genome Institute"/>
            <person name="Smidt H."/>
            <person name="Huntemann M."/>
            <person name="Han J."/>
            <person name="Chen A."/>
            <person name="Kyrpides N."/>
            <person name="Mavromatis K."/>
            <person name="Markowitz V."/>
            <person name="Palaniappan K."/>
            <person name="Ivanova N."/>
            <person name="Schaumberg A."/>
            <person name="Pati A."/>
            <person name="Liolios K."/>
            <person name="Nordberg H.P."/>
            <person name="Cantor M.N."/>
            <person name="Hua S.X."/>
            <person name="Woyke T."/>
        </authorList>
    </citation>
    <scope>NUCLEOTIDE SEQUENCE [LARGE SCALE GENOMIC DNA]</scope>
    <source>
        <strain evidence="3">DSM 15288</strain>
    </source>
</reference>
<dbReference type="EMBL" id="CP007032">
    <property type="protein sequence ID" value="AHF06789.1"/>
    <property type="molecule type" value="Genomic_DNA"/>
</dbReference>